<dbReference type="RefSeq" id="WP_068988272.1">
    <property type="nucleotide sequence ID" value="NZ_CP012418.1"/>
</dbReference>
<dbReference type="Gene3D" id="2.40.50.120">
    <property type="match status" value="1"/>
</dbReference>
<organism evidence="1 2">
    <name type="scientific">Kangiella sediminilitoris</name>
    <dbReference type="NCBI Taxonomy" id="1144748"/>
    <lineage>
        <taxon>Bacteria</taxon>
        <taxon>Pseudomonadati</taxon>
        <taxon>Pseudomonadota</taxon>
        <taxon>Gammaproteobacteria</taxon>
        <taxon>Kangiellales</taxon>
        <taxon>Kangiellaceae</taxon>
        <taxon>Kangiella</taxon>
    </lineage>
</organism>
<dbReference type="EMBL" id="CP012418">
    <property type="protein sequence ID" value="AOE48781.1"/>
    <property type="molecule type" value="Genomic_DNA"/>
</dbReference>
<gene>
    <name evidence="1" type="ORF">KS2013_49</name>
</gene>
<dbReference type="SUPFAM" id="SSF50242">
    <property type="entry name" value="TIMP-like"/>
    <property type="match status" value="1"/>
</dbReference>
<accession>A0A1B3B7L2</accession>
<dbReference type="InterPro" id="IPR008993">
    <property type="entry name" value="TIMP-like_OB-fold"/>
</dbReference>
<evidence type="ECO:0000313" key="2">
    <source>
        <dbReference type="Proteomes" id="UP000094147"/>
    </source>
</evidence>
<reference evidence="2" key="1">
    <citation type="submission" date="2015-08" db="EMBL/GenBank/DDBJ databases">
        <authorList>
            <person name="Kim K.M."/>
        </authorList>
    </citation>
    <scope>NUCLEOTIDE SEQUENCE [LARGE SCALE GENOMIC DNA]</scope>
    <source>
        <strain evidence="2">KCTC 23892</strain>
    </source>
</reference>
<sequence>MKNIIVIIFLLTASYEVLACSCRMGGVDEKLSKHEEVFSGVVESVKYLDDENVFGDQKIIVTFNVTKTWKGSGQVQVLHTADNGAGCFGYWFEEGEEYLIYAFKQKSGKLNTMWCGGVIPKNYKSNDFTRETSELNELTE</sequence>
<name>A0A1B3B7L2_9GAMM</name>
<dbReference type="Proteomes" id="UP000094147">
    <property type="component" value="Chromosome"/>
</dbReference>
<dbReference type="OrthoDB" id="6399420at2"/>
<dbReference type="AlphaFoldDB" id="A0A1B3B7L2"/>
<evidence type="ECO:0000313" key="1">
    <source>
        <dbReference type="EMBL" id="AOE48781.1"/>
    </source>
</evidence>
<proteinExistence type="predicted"/>
<dbReference type="KEGG" id="ksd:KS2013_49"/>
<protein>
    <recommendedName>
        <fullName evidence="3">CbiN domain protein</fullName>
    </recommendedName>
</protein>
<dbReference type="STRING" id="1144748.KS2013_49"/>
<evidence type="ECO:0008006" key="3">
    <source>
        <dbReference type="Google" id="ProtNLM"/>
    </source>
</evidence>
<keyword evidence="2" id="KW-1185">Reference proteome</keyword>